<protein>
    <submittedName>
        <fullName evidence="2">Uncharacterized protein</fullName>
    </submittedName>
</protein>
<sequence length="481" mass="53163">MKERVKRKIPEKTSRPAASTGTIVACKNPGVTRTGMEPKVGIALFGGRNGTPRWSQLYSQSRHGGEMYEVYSSPPPGAATQLEGPASLQQRLINLGNSLPKFNPLSGLFALERGAIPRLRNEPGGGINCQELGAERCIREDAMARHSSFRDTYKSSSRLADVVWKAFPIWRWQVIIPSALQLAMVWRHVSDTAAASELKICLIEGTDYKSANLPLSYGGRVSISYHLSYHAKLAVLEENTCVIVALRNRITKRDVRAYEISTPTDDPHPLNHILCMLTPPLPGFSSSQARIKINDSAPIKSAPAAHATSDDFMDHLYTTSSQKKKFLSPRSFTIPSRWDTFSGILASHQDELGAILGRVTPEFHKCRTKPLVGGFSLRSPVSPAPPFQSCSMITHFTLVGSQDLDPLVQTVFDISWRDMAQPSPSTGTADDQCTDDIDIFMHKTVEPSQQIIELQVLIKRSEESWKALNIEVLEPMRVSEG</sequence>
<feature type="region of interest" description="Disordered" evidence="1">
    <location>
        <begin position="1"/>
        <end position="21"/>
    </location>
</feature>
<feature type="compositionally biased region" description="Basic and acidic residues" evidence="1">
    <location>
        <begin position="1"/>
        <end position="14"/>
    </location>
</feature>
<gene>
    <name evidence="2" type="ORF">PR048_018937</name>
</gene>
<evidence type="ECO:0000256" key="1">
    <source>
        <dbReference type="SAM" id="MobiDB-lite"/>
    </source>
</evidence>
<dbReference type="EMBL" id="JARBHB010000007">
    <property type="protein sequence ID" value="KAJ8878360.1"/>
    <property type="molecule type" value="Genomic_DNA"/>
</dbReference>
<evidence type="ECO:0000313" key="2">
    <source>
        <dbReference type="EMBL" id="KAJ8878360.1"/>
    </source>
</evidence>
<proteinExistence type="predicted"/>
<dbReference type="PROSITE" id="PS51257">
    <property type="entry name" value="PROKAR_LIPOPROTEIN"/>
    <property type="match status" value="1"/>
</dbReference>
<keyword evidence="3" id="KW-1185">Reference proteome</keyword>
<evidence type="ECO:0000313" key="3">
    <source>
        <dbReference type="Proteomes" id="UP001159363"/>
    </source>
</evidence>
<name>A0ABQ9H258_9NEOP</name>
<organism evidence="2 3">
    <name type="scientific">Dryococelus australis</name>
    <dbReference type="NCBI Taxonomy" id="614101"/>
    <lineage>
        <taxon>Eukaryota</taxon>
        <taxon>Metazoa</taxon>
        <taxon>Ecdysozoa</taxon>
        <taxon>Arthropoda</taxon>
        <taxon>Hexapoda</taxon>
        <taxon>Insecta</taxon>
        <taxon>Pterygota</taxon>
        <taxon>Neoptera</taxon>
        <taxon>Polyneoptera</taxon>
        <taxon>Phasmatodea</taxon>
        <taxon>Verophasmatodea</taxon>
        <taxon>Anareolatae</taxon>
        <taxon>Phasmatidae</taxon>
        <taxon>Eurycanthinae</taxon>
        <taxon>Dryococelus</taxon>
    </lineage>
</organism>
<dbReference type="Proteomes" id="UP001159363">
    <property type="component" value="Chromosome 6"/>
</dbReference>
<reference evidence="2 3" key="1">
    <citation type="submission" date="2023-02" db="EMBL/GenBank/DDBJ databases">
        <title>LHISI_Scaffold_Assembly.</title>
        <authorList>
            <person name="Stuart O.P."/>
            <person name="Cleave R."/>
            <person name="Magrath M.J.L."/>
            <person name="Mikheyev A.S."/>
        </authorList>
    </citation>
    <scope>NUCLEOTIDE SEQUENCE [LARGE SCALE GENOMIC DNA]</scope>
    <source>
        <strain evidence="2">Daus_M_001</strain>
        <tissue evidence="2">Leg muscle</tissue>
    </source>
</reference>
<accession>A0ABQ9H258</accession>
<comment type="caution">
    <text evidence="2">The sequence shown here is derived from an EMBL/GenBank/DDBJ whole genome shotgun (WGS) entry which is preliminary data.</text>
</comment>